<protein>
    <submittedName>
        <fullName evidence="1">DUF2255 family protein</fullName>
    </submittedName>
</protein>
<dbReference type="EMBL" id="DYXN01000053">
    <property type="protein sequence ID" value="HJE86629.1"/>
    <property type="molecule type" value="Genomic_DNA"/>
</dbReference>
<dbReference type="AlphaFoldDB" id="A0A921F0L0"/>
<proteinExistence type="predicted"/>
<comment type="caution">
    <text evidence="1">The sequence shown here is derived from an EMBL/GenBank/DDBJ whole genome shotgun (WGS) entry which is preliminary data.</text>
</comment>
<evidence type="ECO:0000313" key="2">
    <source>
        <dbReference type="Proteomes" id="UP000721920"/>
    </source>
</evidence>
<sequence>MQWNSKQLATFTSAETLTIEPYNADLKTFEEVSPIWEVVVDGRVYSRGWNGQKTKWYQAAVTQGMGEIKLADQSFAADFRPVMDDQLLQTITAAYQRKYPGDSSLARMISAAPTGATIQVLPRKK</sequence>
<dbReference type="Pfam" id="PF10012">
    <property type="entry name" value="DUF2255"/>
    <property type="match status" value="1"/>
</dbReference>
<evidence type="ECO:0000313" key="1">
    <source>
        <dbReference type="EMBL" id="HJE86629.1"/>
    </source>
</evidence>
<dbReference type="Proteomes" id="UP000721920">
    <property type="component" value="Unassembled WGS sequence"/>
</dbReference>
<name>A0A921F0L0_9LACO</name>
<gene>
    <name evidence="1" type="ORF">K8U88_03485</name>
</gene>
<accession>A0A921F0L0</accession>
<reference evidence="1" key="2">
    <citation type="submission" date="2021-09" db="EMBL/GenBank/DDBJ databases">
        <authorList>
            <person name="Gilroy R."/>
        </authorList>
    </citation>
    <scope>NUCLEOTIDE SEQUENCE</scope>
    <source>
        <strain evidence="1">CHK173-2145</strain>
    </source>
</reference>
<organism evidence="1 2">
    <name type="scientific">Levilactobacillus hammesii</name>
    <dbReference type="NCBI Taxonomy" id="267633"/>
    <lineage>
        <taxon>Bacteria</taxon>
        <taxon>Bacillati</taxon>
        <taxon>Bacillota</taxon>
        <taxon>Bacilli</taxon>
        <taxon>Lactobacillales</taxon>
        <taxon>Lactobacillaceae</taxon>
        <taxon>Levilactobacillus</taxon>
    </lineage>
</organism>
<reference evidence="1" key="1">
    <citation type="journal article" date="2021" name="PeerJ">
        <title>Extensive microbial diversity within the chicken gut microbiome revealed by metagenomics and culture.</title>
        <authorList>
            <person name="Gilroy R."/>
            <person name="Ravi A."/>
            <person name="Getino M."/>
            <person name="Pursley I."/>
            <person name="Horton D.L."/>
            <person name="Alikhan N.F."/>
            <person name="Baker D."/>
            <person name="Gharbi K."/>
            <person name="Hall N."/>
            <person name="Watson M."/>
            <person name="Adriaenssens E.M."/>
            <person name="Foster-Nyarko E."/>
            <person name="Jarju S."/>
            <person name="Secka A."/>
            <person name="Antonio M."/>
            <person name="Oren A."/>
            <person name="Chaudhuri R.R."/>
            <person name="La Ragione R."/>
            <person name="Hildebrand F."/>
            <person name="Pallen M.J."/>
        </authorList>
    </citation>
    <scope>NUCLEOTIDE SEQUENCE</scope>
    <source>
        <strain evidence="1">CHK173-2145</strain>
    </source>
</reference>
<dbReference type="InterPro" id="IPR016888">
    <property type="entry name" value="UCP028498"/>
</dbReference>